<evidence type="ECO:0000256" key="1">
    <source>
        <dbReference type="SAM" id="MobiDB-lite"/>
    </source>
</evidence>
<sequence>MLRQDAKAYAKAQADKKPEAKPTKPAPPPAAPAQKPMELPKYQVKARPFAKESPATFDARKQRKANDKQIAREEQATHATDEDKLLNNKKTSIMGGLTAQARADDARVRIQQLEVKNEVLGTIVDPKADKENKELLDELNDLEVAKHYQ</sequence>
<proteinExistence type="predicted"/>
<organism evidence="2">
    <name type="scientific">mine drainage metagenome</name>
    <dbReference type="NCBI Taxonomy" id="410659"/>
    <lineage>
        <taxon>unclassified sequences</taxon>
        <taxon>metagenomes</taxon>
        <taxon>ecological metagenomes</taxon>
    </lineage>
</organism>
<evidence type="ECO:0000313" key="2">
    <source>
        <dbReference type="EMBL" id="OIQ88779.1"/>
    </source>
</evidence>
<accession>A0A1J5RGL7</accession>
<feature type="region of interest" description="Disordered" evidence="1">
    <location>
        <begin position="1"/>
        <end position="87"/>
    </location>
</feature>
<dbReference type="AlphaFoldDB" id="A0A1J5RGL7"/>
<feature type="compositionally biased region" description="Basic and acidic residues" evidence="1">
    <location>
        <begin position="58"/>
        <end position="86"/>
    </location>
</feature>
<protein>
    <submittedName>
        <fullName evidence="2">Uncharacterized protein</fullName>
    </submittedName>
</protein>
<gene>
    <name evidence="2" type="ORF">GALL_293420</name>
</gene>
<comment type="caution">
    <text evidence="2">The sequence shown here is derived from an EMBL/GenBank/DDBJ whole genome shotgun (WGS) entry which is preliminary data.</text>
</comment>
<feature type="compositionally biased region" description="Basic and acidic residues" evidence="1">
    <location>
        <begin position="1"/>
        <end position="22"/>
    </location>
</feature>
<name>A0A1J5RGL7_9ZZZZ</name>
<dbReference type="EMBL" id="MLJW01000358">
    <property type="protein sequence ID" value="OIQ88779.1"/>
    <property type="molecule type" value="Genomic_DNA"/>
</dbReference>
<reference evidence="2" key="1">
    <citation type="submission" date="2016-10" db="EMBL/GenBank/DDBJ databases">
        <title>Sequence of Gallionella enrichment culture.</title>
        <authorList>
            <person name="Poehlein A."/>
            <person name="Muehling M."/>
            <person name="Daniel R."/>
        </authorList>
    </citation>
    <scope>NUCLEOTIDE SEQUENCE</scope>
</reference>